<gene>
    <name evidence="1" type="ORF">RF679_16385</name>
</gene>
<protein>
    <submittedName>
        <fullName evidence="1">DUF3025 domain-containing protein</fullName>
    </submittedName>
</protein>
<sequence length="266" mass="30347">MSRFFADIDWTRAWYASVYDAAQIVIAAPEWRVALNHEASARGLRNHRDLALHFIPQEALPDGVAYEAHIGATGGVPTRENLHDFFNALVWLSFPKIKRQLNALQAAQIDLLGIGKSRGPARDAATIFDENAALLVLEDSPNGRELCELLRQHQWLEALHLRSKQFQESAQVWSFGHALMEKLVQPYKGITAHSWVVWAPSDYFDWGREAQARWLDETVSQQLCEHDLTTADYMPLPVAGVPNWVELQDADFYRDKSVFRDKRLRG</sequence>
<dbReference type="Pfam" id="PF11227">
    <property type="entry name" value="DUF3025"/>
    <property type="match status" value="1"/>
</dbReference>
<name>A0ABY9RG54_9BURK</name>
<evidence type="ECO:0000313" key="2">
    <source>
        <dbReference type="Proteomes" id="UP001181355"/>
    </source>
</evidence>
<keyword evidence="2" id="KW-1185">Reference proteome</keyword>
<reference evidence="1" key="1">
    <citation type="submission" date="2023-09" db="EMBL/GenBank/DDBJ databases">
        <title>Undibacterium sp. 20NA77.5 isolated from freshwater.</title>
        <authorList>
            <person name="Le V."/>
            <person name="Ko S.-R."/>
            <person name="Ahn C.-Y."/>
            <person name="Oh H.-M."/>
        </authorList>
    </citation>
    <scope>NUCLEOTIDE SEQUENCE</scope>
    <source>
        <strain evidence="1">20NA77.5</strain>
    </source>
</reference>
<accession>A0ABY9RG54</accession>
<dbReference type="InterPro" id="IPR021390">
    <property type="entry name" value="DUF3025"/>
</dbReference>
<organism evidence="1 2">
    <name type="scientific">Undibacterium cyanobacteriorum</name>
    <dbReference type="NCBI Taxonomy" id="3073561"/>
    <lineage>
        <taxon>Bacteria</taxon>
        <taxon>Pseudomonadati</taxon>
        <taxon>Pseudomonadota</taxon>
        <taxon>Betaproteobacteria</taxon>
        <taxon>Burkholderiales</taxon>
        <taxon>Oxalobacteraceae</taxon>
        <taxon>Undibacterium</taxon>
    </lineage>
</organism>
<evidence type="ECO:0000313" key="1">
    <source>
        <dbReference type="EMBL" id="WMW80212.1"/>
    </source>
</evidence>
<dbReference type="Proteomes" id="UP001181355">
    <property type="component" value="Chromosome"/>
</dbReference>
<dbReference type="EMBL" id="CP133720">
    <property type="protein sequence ID" value="WMW80212.1"/>
    <property type="molecule type" value="Genomic_DNA"/>
</dbReference>
<dbReference type="RefSeq" id="WP_309481705.1">
    <property type="nucleotide sequence ID" value="NZ_CP133720.1"/>
</dbReference>
<proteinExistence type="predicted"/>